<name>A0A6J7W6I4_9CAUD</name>
<organism evidence="1">
    <name type="scientific">uncultured Caudovirales phage</name>
    <dbReference type="NCBI Taxonomy" id="2100421"/>
    <lineage>
        <taxon>Viruses</taxon>
        <taxon>Duplodnaviria</taxon>
        <taxon>Heunggongvirae</taxon>
        <taxon>Uroviricota</taxon>
        <taxon>Caudoviricetes</taxon>
        <taxon>Peduoviridae</taxon>
        <taxon>Maltschvirus</taxon>
        <taxon>Maltschvirus maltsch</taxon>
    </lineage>
</organism>
<dbReference type="EMBL" id="LR798198">
    <property type="protein sequence ID" value="CAB5155365.1"/>
    <property type="molecule type" value="Genomic_DNA"/>
</dbReference>
<sequence length="77" mass="7930">MATNKKATPTEVNGAMELSQVLLALAISKDPHVGMTGLIMATAVGAASLGIPLENICALFDKTVSDVYAVKAKQSVN</sequence>
<evidence type="ECO:0000313" key="1">
    <source>
        <dbReference type="EMBL" id="CAB5155365.1"/>
    </source>
</evidence>
<accession>A0A6J7W6I4</accession>
<protein>
    <submittedName>
        <fullName evidence="1">Uncharacterized protein</fullName>
    </submittedName>
</protein>
<reference evidence="1" key="1">
    <citation type="submission" date="2020-05" db="EMBL/GenBank/DDBJ databases">
        <authorList>
            <person name="Chiriac C."/>
            <person name="Salcher M."/>
            <person name="Ghai R."/>
            <person name="Kavagutti S V."/>
        </authorList>
    </citation>
    <scope>NUCLEOTIDE SEQUENCE</scope>
</reference>
<gene>
    <name evidence="1" type="ORF">UFOVP149_5</name>
</gene>
<proteinExistence type="predicted"/>